<feature type="compositionally biased region" description="Low complexity" evidence="1">
    <location>
        <begin position="690"/>
        <end position="702"/>
    </location>
</feature>
<feature type="compositionally biased region" description="Gly residues" evidence="1">
    <location>
        <begin position="567"/>
        <end position="587"/>
    </location>
</feature>
<feature type="region of interest" description="Disordered" evidence="1">
    <location>
        <begin position="154"/>
        <end position="186"/>
    </location>
</feature>
<feature type="region of interest" description="Disordered" evidence="1">
    <location>
        <begin position="567"/>
        <end position="592"/>
    </location>
</feature>
<accession>A0A2K3DMV7</accession>
<dbReference type="Proteomes" id="UP000006906">
    <property type="component" value="Chromosome 6"/>
</dbReference>
<dbReference type="KEGG" id="cre:CHLRE_06g263600v5"/>
<proteinExistence type="predicted"/>
<feature type="region of interest" description="Disordered" evidence="1">
    <location>
        <begin position="234"/>
        <end position="284"/>
    </location>
</feature>
<reference evidence="2 3" key="1">
    <citation type="journal article" date="2007" name="Science">
        <title>The Chlamydomonas genome reveals the evolution of key animal and plant functions.</title>
        <authorList>
            <person name="Merchant S.S."/>
            <person name="Prochnik S.E."/>
            <person name="Vallon O."/>
            <person name="Harris E.H."/>
            <person name="Karpowicz S.J."/>
            <person name="Witman G.B."/>
            <person name="Terry A."/>
            <person name="Salamov A."/>
            <person name="Fritz-Laylin L.K."/>
            <person name="Marechal-Drouard L."/>
            <person name="Marshall W.F."/>
            <person name="Qu L.H."/>
            <person name="Nelson D.R."/>
            <person name="Sanderfoot A.A."/>
            <person name="Spalding M.H."/>
            <person name="Kapitonov V.V."/>
            <person name="Ren Q."/>
            <person name="Ferris P."/>
            <person name="Lindquist E."/>
            <person name="Shapiro H."/>
            <person name="Lucas S.M."/>
            <person name="Grimwood J."/>
            <person name="Schmutz J."/>
            <person name="Cardol P."/>
            <person name="Cerutti H."/>
            <person name="Chanfreau G."/>
            <person name="Chen C.L."/>
            <person name="Cognat V."/>
            <person name="Croft M.T."/>
            <person name="Dent R."/>
            <person name="Dutcher S."/>
            <person name="Fernandez E."/>
            <person name="Fukuzawa H."/>
            <person name="Gonzalez-Ballester D."/>
            <person name="Gonzalez-Halphen D."/>
            <person name="Hallmann A."/>
            <person name="Hanikenne M."/>
            <person name="Hippler M."/>
            <person name="Inwood W."/>
            <person name="Jabbari K."/>
            <person name="Kalanon M."/>
            <person name="Kuras R."/>
            <person name="Lefebvre P.A."/>
            <person name="Lemaire S.D."/>
            <person name="Lobanov A.V."/>
            <person name="Lohr M."/>
            <person name="Manuell A."/>
            <person name="Meier I."/>
            <person name="Mets L."/>
            <person name="Mittag M."/>
            <person name="Mittelmeier T."/>
            <person name="Moroney J.V."/>
            <person name="Moseley J."/>
            <person name="Napoli C."/>
            <person name="Nedelcu A.M."/>
            <person name="Niyogi K."/>
            <person name="Novoselov S.V."/>
            <person name="Paulsen I.T."/>
            <person name="Pazour G."/>
            <person name="Purton S."/>
            <person name="Ral J.P."/>
            <person name="Riano-Pachon D.M."/>
            <person name="Riekhof W."/>
            <person name="Rymarquis L."/>
            <person name="Schroda M."/>
            <person name="Stern D."/>
            <person name="Umen J."/>
            <person name="Willows R."/>
            <person name="Wilson N."/>
            <person name="Zimmer S.L."/>
            <person name="Allmer J."/>
            <person name="Balk J."/>
            <person name="Bisova K."/>
            <person name="Chen C.J."/>
            <person name="Elias M."/>
            <person name="Gendler K."/>
            <person name="Hauser C."/>
            <person name="Lamb M.R."/>
            <person name="Ledford H."/>
            <person name="Long J.C."/>
            <person name="Minagawa J."/>
            <person name="Page M.D."/>
            <person name="Pan J."/>
            <person name="Pootakham W."/>
            <person name="Roje S."/>
            <person name="Rose A."/>
            <person name="Stahlberg E."/>
            <person name="Terauchi A.M."/>
            <person name="Yang P."/>
            <person name="Ball S."/>
            <person name="Bowler C."/>
            <person name="Dieckmann C.L."/>
            <person name="Gladyshev V.N."/>
            <person name="Green P."/>
            <person name="Jorgensen R."/>
            <person name="Mayfield S."/>
            <person name="Mueller-Roeber B."/>
            <person name="Rajamani S."/>
            <person name="Sayre R.T."/>
            <person name="Brokstein P."/>
            <person name="Dubchak I."/>
            <person name="Goodstein D."/>
            <person name="Hornick L."/>
            <person name="Huang Y.W."/>
            <person name="Jhaveri J."/>
            <person name="Luo Y."/>
            <person name="Martinez D."/>
            <person name="Ngau W.C."/>
            <person name="Otillar B."/>
            <person name="Poliakov A."/>
            <person name="Porter A."/>
            <person name="Szajkowski L."/>
            <person name="Werner G."/>
            <person name="Zhou K."/>
            <person name="Grigoriev I.V."/>
            <person name="Rokhsar D.S."/>
            <person name="Grossman A.R."/>
        </authorList>
    </citation>
    <scope>NUCLEOTIDE SEQUENCE [LARGE SCALE GENOMIC DNA]</scope>
    <source>
        <strain evidence="3">CC-503</strain>
    </source>
</reference>
<feature type="region of interest" description="Disordered" evidence="1">
    <location>
        <begin position="302"/>
        <end position="371"/>
    </location>
</feature>
<dbReference type="GeneID" id="66053622"/>
<feature type="compositionally biased region" description="Low complexity" evidence="1">
    <location>
        <begin position="266"/>
        <end position="275"/>
    </location>
</feature>
<name>A0A2K3DMV7_CHLRE</name>
<dbReference type="ExpressionAtlas" id="A0A2K3DMV7">
    <property type="expression patterns" value="baseline and differential"/>
</dbReference>
<dbReference type="InParanoid" id="A0A2K3DMV7"/>
<feature type="compositionally biased region" description="Gly residues" evidence="1">
    <location>
        <begin position="479"/>
        <end position="501"/>
    </location>
</feature>
<organism evidence="2 3">
    <name type="scientific">Chlamydomonas reinhardtii</name>
    <name type="common">Chlamydomonas smithii</name>
    <dbReference type="NCBI Taxonomy" id="3055"/>
    <lineage>
        <taxon>Eukaryota</taxon>
        <taxon>Viridiplantae</taxon>
        <taxon>Chlorophyta</taxon>
        <taxon>core chlorophytes</taxon>
        <taxon>Chlorophyceae</taxon>
        <taxon>CS clade</taxon>
        <taxon>Chlamydomonadales</taxon>
        <taxon>Chlamydomonadaceae</taxon>
        <taxon>Chlamydomonas</taxon>
    </lineage>
</organism>
<dbReference type="RefSeq" id="XP_042923537.1">
    <property type="nucleotide sequence ID" value="XM_043062831.1"/>
</dbReference>
<dbReference type="OrthoDB" id="553088at2759"/>
<evidence type="ECO:0000256" key="1">
    <source>
        <dbReference type="SAM" id="MobiDB-lite"/>
    </source>
</evidence>
<dbReference type="Gramene" id="PNW81863">
    <property type="protein sequence ID" value="PNW81863"/>
    <property type="gene ID" value="CHLRE_06g263600v5"/>
</dbReference>
<dbReference type="AlphaFoldDB" id="A0A2K3DMV7"/>
<evidence type="ECO:0000313" key="2">
    <source>
        <dbReference type="EMBL" id="PNW81863.1"/>
    </source>
</evidence>
<keyword evidence="3" id="KW-1185">Reference proteome</keyword>
<feature type="compositionally biased region" description="Basic and acidic residues" evidence="1">
    <location>
        <begin position="345"/>
        <end position="363"/>
    </location>
</feature>
<feature type="region of interest" description="Disordered" evidence="1">
    <location>
        <begin position="690"/>
        <end position="711"/>
    </location>
</feature>
<gene>
    <name evidence="2" type="ORF">CHLRE_06g263600v5</name>
</gene>
<dbReference type="EMBL" id="CM008967">
    <property type="protein sequence ID" value="PNW81863.1"/>
    <property type="molecule type" value="Genomic_DNA"/>
</dbReference>
<feature type="compositionally biased region" description="Gly residues" evidence="1">
    <location>
        <begin position="310"/>
        <end position="321"/>
    </location>
</feature>
<feature type="region of interest" description="Disordered" evidence="1">
    <location>
        <begin position="471"/>
        <end position="513"/>
    </location>
</feature>
<sequence length="711" mass="68835">MAAALRSAAAEAAAGASQPLTARLPYTFLLPLAQRITTGHQQQQLQQQEQGLGKEAGGLQVLLVLELQALPGTAGRTAAFVASGDTAGGLEVRLTLDAAAPHLAAVLGPPPPPPSADPQPQQLAAARQQLQTAAAVAPGHNAVAEPHTTAPGHAWPPPGLAAPRWHAATSPGDRRIPVNAGEGGRDGGVAAVRHLTPQHQQTHTAAAAAAVQAQCVAAACHHWAHLHAGEHLDGQQSAAGGGGYAATARRGPGHSCPPLHLAAITGSSGSSGSSGRPDTSALDPLSQCPALIIMSPQDVIGGRGAAVSSGGSGSSGSMGSDGKGRLLPPRQGHRQGQRSGASAARDGEPAAHVLRAGDERSSEDSLSPGEALTAAAAGASAAAAGVTMPGGGWCWRSLVCGAVSGALAAAAVAATVAAASGRGRSNARAAVEAQDLLGPGADVPAGAEERHGVGAYHGYGEEALGTQHPQHLQAPSYSSGGGTHGGADGSGSPGREGGTGGLLQRTASGLGNLLSTPLRRARRLGAPGRYAPAGSPIAEEGRGGYEYGSGGGAGGATAVAAAGGMLEGSGEARGGEGGDGGGGGGGTDSLLRWRHHMGGAAGGGEGGAIAASEESEGAAFLAELAAAGSGSGGGGSGGFASTLAQLSPSVLKLLAAGRSATGSWGRDEQGRLRRFSARTTRILNSILASSGSAGTAGAAANGHDGGSADTE</sequence>
<evidence type="ECO:0000313" key="3">
    <source>
        <dbReference type="Proteomes" id="UP000006906"/>
    </source>
</evidence>
<protein>
    <submittedName>
        <fullName evidence="2">Uncharacterized protein</fullName>
    </submittedName>
</protein>